<proteinExistence type="predicted"/>
<keyword evidence="2" id="KW-1185">Reference proteome</keyword>
<dbReference type="EMBL" id="FQUC01000006">
    <property type="protein sequence ID" value="SHF39501.1"/>
    <property type="molecule type" value="Genomic_DNA"/>
</dbReference>
<gene>
    <name evidence="1" type="ORF">SAMN05444362_1063</name>
</gene>
<protein>
    <recommendedName>
        <fullName evidence="3">DUF4835 domain-containing protein</fullName>
    </recommendedName>
</protein>
<evidence type="ECO:0008006" key="3">
    <source>
        <dbReference type="Google" id="ProtNLM"/>
    </source>
</evidence>
<dbReference type="Pfam" id="PF16119">
    <property type="entry name" value="DUF4835"/>
    <property type="match status" value="1"/>
</dbReference>
<evidence type="ECO:0000313" key="1">
    <source>
        <dbReference type="EMBL" id="SHF39501.1"/>
    </source>
</evidence>
<accession>A0A1M5BAB6</accession>
<name>A0A1M5BAB6_9BACT</name>
<dbReference type="AlphaFoldDB" id="A0A1M5BAB6"/>
<dbReference type="RefSeq" id="WP_062183376.1">
    <property type="nucleotide sequence ID" value="NZ_BBXL01000021.1"/>
</dbReference>
<reference evidence="2" key="1">
    <citation type="submission" date="2016-11" db="EMBL/GenBank/DDBJ databases">
        <authorList>
            <person name="Varghese N."/>
            <person name="Submissions S."/>
        </authorList>
    </citation>
    <scope>NUCLEOTIDE SEQUENCE [LARGE SCALE GENOMIC DNA]</scope>
    <source>
        <strain evidence="2">DSM 27370</strain>
    </source>
</reference>
<dbReference type="OrthoDB" id="9773381at2"/>
<organism evidence="1 2">
    <name type="scientific">Dysgonomonas macrotermitis</name>
    <dbReference type="NCBI Taxonomy" id="1346286"/>
    <lineage>
        <taxon>Bacteria</taxon>
        <taxon>Pseudomonadati</taxon>
        <taxon>Bacteroidota</taxon>
        <taxon>Bacteroidia</taxon>
        <taxon>Bacteroidales</taxon>
        <taxon>Dysgonomonadaceae</taxon>
        <taxon>Dysgonomonas</taxon>
    </lineage>
</organism>
<evidence type="ECO:0000313" key="2">
    <source>
        <dbReference type="Proteomes" id="UP000184480"/>
    </source>
</evidence>
<sequence>MQKIYWILVMIFGFGAILQAQELNVKLTINSDQIQTTDKSVFEQMQENLNQLVNTRKWTNSKFSTNELIQGTILITLKQFNPDDNTYKGEIQLTSTRPVYNSTYNTPMCNFRDAEFDFTYIRGESLEFSENNLTNNLVATVAFYVYVLIGFDFDSYSLNGGKSYFEKALAIANSSQTLSATGWVPFGNTRNRYALALALTEESSSAFHSLWYNYHRKGLDEMADNEVRGRIGVVKSVSDLQSIYKARPSSVLLTFFGDTKLTELLDIYTSATSEEKDEAYKILSEIYPTRKSFLSKLKK</sequence>
<dbReference type="Proteomes" id="UP000184480">
    <property type="component" value="Unassembled WGS sequence"/>
</dbReference>
<dbReference type="STRING" id="1346286.SAMN05444362_1063"/>
<dbReference type="InterPro" id="IPR032274">
    <property type="entry name" value="DUF4835"/>
</dbReference>